<reference evidence="1" key="1">
    <citation type="submission" date="2023-04" db="EMBL/GenBank/DDBJ databases">
        <title>Complete genome sequence of Temperatibacter marinus.</title>
        <authorList>
            <person name="Rong J.-C."/>
            <person name="Yi M.-L."/>
            <person name="Zhao Q."/>
        </authorList>
    </citation>
    <scope>NUCLEOTIDE SEQUENCE</scope>
    <source>
        <strain evidence="1">NBRC 110045</strain>
    </source>
</reference>
<gene>
    <name evidence="1" type="ORF">QGN29_10315</name>
</gene>
<dbReference type="EMBL" id="CP123872">
    <property type="protein sequence ID" value="WND01941.1"/>
    <property type="molecule type" value="Genomic_DNA"/>
</dbReference>
<keyword evidence="2" id="KW-1185">Reference proteome</keyword>
<proteinExistence type="predicted"/>
<accession>A0AA52H8B0</accession>
<dbReference type="InterPro" id="IPR009922">
    <property type="entry name" value="DUF1457"/>
</dbReference>
<organism evidence="1 2">
    <name type="scientific">Temperatibacter marinus</name>
    <dbReference type="NCBI Taxonomy" id="1456591"/>
    <lineage>
        <taxon>Bacteria</taxon>
        <taxon>Pseudomonadati</taxon>
        <taxon>Pseudomonadota</taxon>
        <taxon>Alphaproteobacteria</taxon>
        <taxon>Kordiimonadales</taxon>
        <taxon>Temperatibacteraceae</taxon>
        <taxon>Temperatibacter</taxon>
    </lineage>
</organism>
<dbReference type="RefSeq" id="WP_310797771.1">
    <property type="nucleotide sequence ID" value="NZ_CP123872.1"/>
</dbReference>
<dbReference type="Proteomes" id="UP001268683">
    <property type="component" value="Chromosome"/>
</dbReference>
<name>A0AA52H8B0_9PROT</name>
<evidence type="ECO:0000313" key="2">
    <source>
        <dbReference type="Proteomes" id="UP001268683"/>
    </source>
</evidence>
<evidence type="ECO:0000313" key="1">
    <source>
        <dbReference type="EMBL" id="WND01941.1"/>
    </source>
</evidence>
<protein>
    <submittedName>
        <fullName evidence="1">PAS domain-containing protein</fullName>
    </submittedName>
</protein>
<sequence length="202" mass="23216">MIISQLVKDFLTYWQSIKMDGQIIPLKSNFKPFEVPECVPYLSVLEVEDPSETIEQGKEDNSLCVRIKLTGTNVYERYQMELTGTNILDLFPAEDRHPLYEGFKSLIAHPAGIWRRMISPHRRNFHLYDESLILPLYDERRDKNIPILLSVAKDIAEQEFITYSEDGGHIQKGNEHLWIDIGKGVPGPFSGLTTNQFLAHSP</sequence>
<dbReference type="AlphaFoldDB" id="A0AA52H8B0"/>
<dbReference type="Pfam" id="PF07310">
    <property type="entry name" value="PAS_5"/>
    <property type="match status" value="1"/>
</dbReference>
<dbReference type="KEGG" id="tmk:QGN29_10315"/>